<reference evidence="1 2" key="1">
    <citation type="journal article" date="2016" name="Mol. Biol. Evol.">
        <title>Comparative Genomics of Early-Diverging Mushroom-Forming Fungi Provides Insights into the Origins of Lignocellulose Decay Capabilities.</title>
        <authorList>
            <person name="Nagy L.G."/>
            <person name="Riley R."/>
            <person name="Tritt A."/>
            <person name="Adam C."/>
            <person name="Daum C."/>
            <person name="Floudas D."/>
            <person name="Sun H."/>
            <person name="Yadav J.S."/>
            <person name="Pangilinan J."/>
            <person name="Larsson K.H."/>
            <person name="Matsuura K."/>
            <person name="Barry K."/>
            <person name="Labutti K."/>
            <person name="Kuo R."/>
            <person name="Ohm R.A."/>
            <person name="Bhattacharya S.S."/>
            <person name="Shirouzu T."/>
            <person name="Yoshinaga Y."/>
            <person name="Martin F.M."/>
            <person name="Grigoriev I.V."/>
            <person name="Hibbett D.S."/>
        </authorList>
    </citation>
    <scope>NUCLEOTIDE SEQUENCE [LARGE SCALE GENOMIC DNA]</scope>
    <source>
        <strain evidence="1 2">HHB12733</strain>
    </source>
</reference>
<accession>A0A165CP85</accession>
<dbReference type="AlphaFoldDB" id="A0A165CP85"/>
<evidence type="ECO:0000313" key="1">
    <source>
        <dbReference type="EMBL" id="KZT51134.1"/>
    </source>
</evidence>
<keyword evidence="2" id="KW-1185">Reference proteome</keyword>
<name>A0A165CP85_9BASI</name>
<dbReference type="Proteomes" id="UP000076842">
    <property type="component" value="Unassembled WGS sequence"/>
</dbReference>
<organism evidence="1 2">
    <name type="scientific">Calocera cornea HHB12733</name>
    <dbReference type="NCBI Taxonomy" id="1353952"/>
    <lineage>
        <taxon>Eukaryota</taxon>
        <taxon>Fungi</taxon>
        <taxon>Dikarya</taxon>
        <taxon>Basidiomycota</taxon>
        <taxon>Agaricomycotina</taxon>
        <taxon>Dacrymycetes</taxon>
        <taxon>Dacrymycetales</taxon>
        <taxon>Dacrymycetaceae</taxon>
        <taxon>Calocera</taxon>
    </lineage>
</organism>
<protein>
    <submittedName>
        <fullName evidence="1">Uncharacterized protein</fullName>
    </submittedName>
</protein>
<feature type="non-terminal residue" evidence="1">
    <location>
        <position position="375"/>
    </location>
</feature>
<proteinExistence type="predicted"/>
<dbReference type="OrthoDB" id="10634315at2759"/>
<sequence>MLWPHKWPLGGSYPPEQAAHLAPYTFLLTMRGLHFALCLCFTALIVQGLHIPQQKNQRQARDVAPIRFKRATTTVRGGPTTGVAISDVPGAPIIPISPTVSHNATAAGPTATALPITGEPFGIPGVPGTLSRNATAIPTAAAANSTSTALLSPFDIPGVPGSLSRNATSSPTTHVSIADVPGVATGVPGAVSSVPLNDTTATGPVRGGPTTGLPITDVPGAPLRRAATGVLPPHGGPTTGLGVTGIPGAPTGIPAPGPSIIPTTGTPAAAGTEYTCSSSGLTGATGACCTGFGPVGVPTGCTAASPFVCANSMIAACVQSSTNRTTLATTVDSYSCPVNEFPVDIYSRAAICSGLGRPYQTRQGCQAWPSEKSLR</sequence>
<dbReference type="InParanoid" id="A0A165CP85"/>
<dbReference type="STRING" id="1353952.A0A165CP85"/>
<gene>
    <name evidence="1" type="ORF">CALCODRAFT_521555</name>
</gene>
<dbReference type="EMBL" id="KV424124">
    <property type="protein sequence ID" value="KZT51134.1"/>
    <property type="molecule type" value="Genomic_DNA"/>
</dbReference>
<evidence type="ECO:0000313" key="2">
    <source>
        <dbReference type="Proteomes" id="UP000076842"/>
    </source>
</evidence>